<evidence type="ECO:0000313" key="6">
    <source>
        <dbReference type="RefSeq" id="XP_003747677.1"/>
    </source>
</evidence>
<dbReference type="GO" id="GO:0005615">
    <property type="term" value="C:extracellular space"/>
    <property type="evidence" value="ECO:0007669"/>
    <property type="project" value="TreeGrafter"/>
</dbReference>
<dbReference type="RefSeq" id="XP_003747677.1">
    <property type="nucleotide sequence ID" value="XM_003747629.1"/>
</dbReference>
<dbReference type="Pfam" id="PF00379">
    <property type="entry name" value="Chitin_bind_4"/>
    <property type="match status" value="1"/>
</dbReference>
<evidence type="ECO:0000256" key="2">
    <source>
        <dbReference type="PROSITE-ProRule" id="PRU00497"/>
    </source>
</evidence>
<dbReference type="PANTHER" id="PTHR12236">
    <property type="entry name" value="STRUCTURAL CONTITUENT OF CUTICLE"/>
    <property type="match status" value="1"/>
</dbReference>
<sequence>MRSFIVAALFASLCVVHCQDLYGDLAQPSPYQFGYTATSEEGSHGHSETFDGTQRAEGSYFLKLADGRERTVTYTADENGFHPEIQTNELGTESKNPGGALYKSSAPTGPDAAIQADSQARQ</sequence>
<evidence type="ECO:0000256" key="1">
    <source>
        <dbReference type="ARBA" id="ARBA00022460"/>
    </source>
</evidence>
<dbReference type="InterPro" id="IPR000618">
    <property type="entry name" value="Insect_cuticle"/>
</dbReference>
<dbReference type="InterPro" id="IPR051217">
    <property type="entry name" value="Insect_Cuticle_Struc_Prot"/>
</dbReference>
<dbReference type="KEGG" id="goe:100898660"/>
<keyword evidence="5" id="KW-1185">Reference proteome</keyword>
<accession>A0AAJ6QYB3</accession>
<dbReference type="InterPro" id="IPR031311">
    <property type="entry name" value="CHIT_BIND_RR_consensus"/>
</dbReference>
<dbReference type="AlphaFoldDB" id="A0AAJ6QYB3"/>
<dbReference type="PROSITE" id="PS51155">
    <property type="entry name" value="CHIT_BIND_RR_2"/>
    <property type="match status" value="1"/>
</dbReference>
<protein>
    <submittedName>
        <fullName evidence="6">Cuticle protein 16.8</fullName>
    </submittedName>
</protein>
<evidence type="ECO:0000313" key="5">
    <source>
        <dbReference type="Proteomes" id="UP000694867"/>
    </source>
</evidence>
<evidence type="ECO:0000256" key="3">
    <source>
        <dbReference type="SAM" id="MobiDB-lite"/>
    </source>
</evidence>
<dbReference type="GO" id="GO:0042302">
    <property type="term" value="F:structural constituent of cuticle"/>
    <property type="evidence" value="ECO:0007669"/>
    <property type="project" value="UniProtKB-UniRule"/>
</dbReference>
<gene>
    <name evidence="6" type="primary">LOC100898660</name>
</gene>
<feature type="signal peptide" evidence="4">
    <location>
        <begin position="1"/>
        <end position="18"/>
    </location>
</feature>
<dbReference type="Proteomes" id="UP000694867">
    <property type="component" value="Unplaced"/>
</dbReference>
<keyword evidence="1 2" id="KW-0193">Cuticle</keyword>
<evidence type="ECO:0000256" key="4">
    <source>
        <dbReference type="SAM" id="SignalP"/>
    </source>
</evidence>
<reference evidence="6" key="1">
    <citation type="submission" date="2025-08" db="UniProtKB">
        <authorList>
            <consortium name="RefSeq"/>
        </authorList>
    </citation>
    <scope>IDENTIFICATION</scope>
</reference>
<proteinExistence type="predicted"/>
<organism evidence="5 6">
    <name type="scientific">Galendromus occidentalis</name>
    <name type="common">western predatory mite</name>
    <dbReference type="NCBI Taxonomy" id="34638"/>
    <lineage>
        <taxon>Eukaryota</taxon>
        <taxon>Metazoa</taxon>
        <taxon>Ecdysozoa</taxon>
        <taxon>Arthropoda</taxon>
        <taxon>Chelicerata</taxon>
        <taxon>Arachnida</taxon>
        <taxon>Acari</taxon>
        <taxon>Parasitiformes</taxon>
        <taxon>Mesostigmata</taxon>
        <taxon>Gamasina</taxon>
        <taxon>Phytoseioidea</taxon>
        <taxon>Phytoseiidae</taxon>
        <taxon>Typhlodrominae</taxon>
        <taxon>Galendromus</taxon>
    </lineage>
</organism>
<feature type="region of interest" description="Disordered" evidence="3">
    <location>
        <begin position="76"/>
        <end position="122"/>
    </location>
</feature>
<dbReference type="GeneID" id="100898660"/>
<dbReference type="GO" id="GO:0031012">
    <property type="term" value="C:extracellular matrix"/>
    <property type="evidence" value="ECO:0007669"/>
    <property type="project" value="TreeGrafter"/>
</dbReference>
<keyword evidence="4" id="KW-0732">Signal</keyword>
<dbReference type="PANTHER" id="PTHR12236:SF79">
    <property type="entry name" value="CUTICULAR PROTEIN 50CB-RELATED"/>
    <property type="match status" value="1"/>
</dbReference>
<feature type="chain" id="PRO_5042568412" evidence="4">
    <location>
        <begin position="19"/>
        <end position="122"/>
    </location>
</feature>
<dbReference type="PROSITE" id="PS00233">
    <property type="entry name" value="CHIT_BIND_RR_1"/>
    <property type="match status" value="1"/>
</dbReference>
<name>A0AAJ6QYB3_9ACAR</name>
<feature type="compositionally biased region" description="Polar residues" evidence="3">
    <location>
        <begin position="85"/>
        <end position="95"/>
    </location>
</feature>